<name>A0ABN2EVV9_9ACTN</name>
<evidence type="ECO:0000259" key="3">
    <source>
        <dbReference type="PROSITE" id="PS51746"/>
    </source>
</evidence>
<feature type="compositionally biased region" description="Low complexity" evidence="1">
    <location>
        <begin position="426"/>
        <end position="455"/>
    </location>
</feature>
<feature type="region of interest" description="Disordered" evidence="1">
    <location>
        <begin position="402"/>
        <end position="462"/>
    </location>
</feature>
<dbReference type="InterPro" id="IPR036457">
    <property type="entry name" value="PPM-type-like_dom_sf"/>
</dbReference>
<dbReference type="EMBL" id="BAAANE010000001">
    <property type="protein sequence ID" value="GAA1619671.1"/>
    <property type="molecule type" value="Genomic_DNA"/>
</dbReference>
<dbReference type="Gene3D" id="3.60.40.10">
    <property type="entry name" value="PPM-type phosphatase domain"/>
    <property type="match status" value="1"/>
</dbReference>
<feature type="transmembrane region" description="Helical" evidence="2">
    <location>
        <begin position="306"/>
        <end position="326"/>
    </location>
</feature>
<dbReference type="PANTHER" id="PTHR13832">
    <property type="entry name" value="PROTEIN PHOSPHATASE 2C"/>
    <property type="match status" value="1"/>
</dbReference>
<feature type="domain" description="PPM-type phosphatase" evidence="3">
    <location>
        <begin position="6"/>
        <end position="237"/>
    </location>
</feature>
<sequence>MTLSLDYAALSDVGRVRRNNEDSAYAGPHLLLLADGMGGAAAGEVASAAAVQVIRRLDKPGISGADMMEALAGAVHRANERLSELVEEDPEREGMGSTVTALLFDGQQLGLAHLGDSRAYRMRDGHLEQLSHDHTFVQSLVDEGRISKEEAFTHPHRNLILRVLDGRPDSDPDLEMLDVQAGDRLLLCSDGLPDYVSDQVIATSMSDGTPDSVVVDLITHALEANSNDNVTCIVADVVETAPASGDQPQLVGAAAELAQGGTGRTEPTIPVGVHGDGEGGGSGHFDPEELRYAPRPPKRFLWLRRLAALVVVLGLIVGGGWFAYSWTQNQYYVGTNGDYVAIFKGVDEQIPGLNLSNIYEMQTLQVDKLPTYSREQVEGTIQADNLSGARTIVTELQRTADACAAKKTTPRPTTTPKPSTPPASGKPVSTPAKPPTSTATVAPSSPASTPSGTSPDDCDGVR</sequence>
<proteinExistence type="predicted"/>
<dbReference type="PANTHER" id="PTHR13832:SF827">
    <property type="entry name" value="PROTEIN PHOSPHATASE 1L"/>
    <property type="match status" value="1"/>
</dbReference>
<dbReference type="Proteomes" id="UP001501319">
    <property type="component" value="Unassembled WGS sequence"/>
</dbReference>
<dbReference type="SMART" id="SM00331">
    <property type="entry name" value="PP2C_SIG"/>
    <property type="match status" value="1"/>
</dbReference>
<reference evidence="4 5" key="1">
    <citation type="journal article" date="2019" name="Int. J. Syst. Evol. Microbiol.">
        <title>The Global Catalogue of Microorganisms (GCM) 10K type strain sequencing project: providing services to taxonomists for standard genome sequencing and annotation.</title>
        <authorList>
            <consortium name="The Broad Institute Genomics Platform"/>
            <consortium name="The Broad Institute Genome Sequencing Center for Infectious Disease"/>
            <person name="Wu L."/>
            <person name="Ma J."/>
        </authorList>
    </citation>
    <scope>NUCLEOTIDE SEQUENCE [LARGE SCALE GENOMIC DNA]</scope>
    <source>
        <strain evidence="4 5">JCM 14306</strain>
    </source>
</reference>
<organism evidence="4 5">
    <name type="scientific">Kribbella alba</name>
    <dbReference type="NCBI Taxonomy" id="190197"/>
    <lineage>
        <taxon>Bacteria</taxon>
        <taxon>Bacillati</taxon>
        <taxon>Actinomycetota</taxon>
        <taxon>Actinomycetes</taxon>
        <taxon>Propionibacteriales</taxon>
        <taxon>Kribbellaceae</taxon>
        <taxon>Kribbella</taxon>
    </lineage>
</organism>
<evidence type="ECO:0000313" key="5">
    <source>
        <dbReference type="Proteomes" id="UP001501319"/>
    </source>
</evidence>
<dbReference type="RefSeq" id="WP_344107727.1">
    <property type="nucleotide sequence ID" value="NZ_BAAANE010000001.1"/>
</dbReference>
<comment type="caution">
    <text evidence="4">The sequence shown here is derived from an EMBL/GenBank/DDBJ whole genome shotgun (WGS) entry which is preliminary data.</text>
</comment>
<dbReference type="PROSITE" id="PS51746">
    <property type="entry name" value="PPM_2"/>
    <property type="match status" value="1"/>
</dbReference>
<evidence type="ECO:0000256" key="1">
    <source>
        <dbReference type="SAM" id="MobiDB-lite"/>
    </source>
</evidence>
<dbReference type="CDD" id="cd00143">
    <property type="entry name" value="PP2Cc"/>
    <property type="match status" value="1"/>
</dbReference>
<dbReference type="Pfam" id="PF13672">
    <property type="entry name" value="PP2C_2"/>
    <property type="match status" value="1"/>
</dbReference>
<keyword evidence="2" id="KW-0812">Transmembrane</keyword>
<dbReference type="InterPro" id="IPR015655">
    <property type="entry name" value="PP2C"/>
</dbReference>
<dbReference type="InterPro" id="IPR001932">
    <property type="entry name" value="PPM-type_phosphatase-like_dom"/>
</dbReference>
<gene>
    <name evidence="4" type="ORF">GCM10009744_02950</name>
</gene>
<protein>
    <submittedName>
        <fullName evidence="4">Stp1/IreP family PP2C-type Ser/Thr phosphatase</fullName>
    </submittedName>
</protein>
<dbReference type="SUPFAM" id="SSF81606">
    <property type="entry name" value="PP2C-like"/>
    <property type="match status" value="1"/>
</dbReference>
<keyword evidence="2" id="KW-0472">Membrane</keyword>
<dbReference type="SMART" id="SM00332">
    <property type="entry name" value="PP2Cc"/>
    <property type="match status" value="1"/>
</dbReference>
<accession>A0ABN2EVV9</accession>
<evidence type="ECO:0000256" key="2">
    <source>
        <dbReference type="SAM" id="Phobius"/>
    </source>
</evidence>
<keyword evidence="5" id="KW-1185">Reference proteome</keyword>
<evidence type="ECO:0000313" key="4">
    <source>
        <dbReference type="EMBL" id="GAA1619671.1"/>
    </source>
</evidence>
<keyword evidence="2" id="KW-1133">Transmembrane helix</keyword>